<dbReference type="InterPro" id="IPR012337">
    <property type="entry name" value="RNaseH-like_sf"/>
</dbReference>
<dbReference type="PROSITE" id="PS51975">
    <property type="entry name" value="RNASE_H_2"/>
    <property type="match status" value="1"/>
</dbReference>
<keyword evidence="9 13" id="KW-0540">Nuclease</keyword>
<evidence type="ECO:0000256" key="12">
    <source>
        <dbReference type="ARBA" id="ARBA00022801"/>
    </source>
</evidence>
<sequence>MHVAGVDEAGRGPLFGPMVIAIASISREKENLLAKMGVKDSKALTPSRRRALRALLERVLDYYAVRVVEPAEIDEAVSRGQLNLLEARVISELVLQAMSKVELEVVYVDSPDPVPERFGRLLASLVGGGVRVIAENDADARYVVVGAASIIAKTERDRIIEKLKKVYGDFGSGYPSDPKTRDFAEKWLREHGEPPPFARKSWSTWSTLARKRTLDEFSV</sequence>
<dbReference type="Gene3D" id="3.30.420.10">
    <property type="entry name" value="Ribonuclease H-like superfamily/Ribonuclease H"/>
    <property type="match status" value="1"/>
</dbReference>
<evidence type="ECO:0000256" key="14">
    <source>
        <dbReference type="PROSITE-ProRule" id="PRU01319"/>
    </source>
</evidence>
<dbReference type="AlphaFoldDB" id="A0A7C4FE46"/>
<evidence type="ECO:0000256" key="9">
    <source>
        <dbReference type="ARBA" id="ARBA00022722"/>
    </source>
</evidence>
<dbReference type="EMBL" id="DTFI01000051">
    <property type="protein sequence ID" value="HGI43131.1"/>
    <property type="molecule type" value="Genomic_DNA"/>
</dbReference>
<reference evidence="17" key="1">
    <citation type="journal article" date="2020" name="mSystems">
        <title>Genome- and Community-Level Interaction Insights into Carbon Utilization and Element Cycling Functions of Hydrothermarchaeota in Hydrothermal Sediment.</title>
        <authorList>
            <person name="Zhou Z."/>
            <person name="Liu Y."/>
            <person name="Xu W."/>
            <person name="Pan J."/>
            <person name="Luo Z.H."/>
            <person name="Li M."/>
        </authorList>
    </citation>
    <scope>NUCLEOTIDE SEQUENCE [LARGE SCALE GENOMIC DNA]</scope>
    <source>
        <strain evidence="17">SpSt-735</strain>
    </source>
</reference>
<protein>
    <recommendedName>
        <fullName evidence="7 13">Ribonuclease HII</fullName>
        <shortName evidence="13">RNase HII</shortName>
        <ecNumber evidence="6 13">3.1.26.4</ecNumber>
    </recommendedName>
</protein>
<dbReference type="InterPro" id="IPR020787">
    <property type="entry name" value="RNase_HII_arc"/>
</dbReference>
<evidence type="ECO:0000256" key="11">
    <source>
        <dbReference type="ARBA" id="ARBA00022759"/>
    </source>
</evidence>
<dbReference type="Pfam" id="PF01351">
    <property type="entry name" value="RNase_HII"/>
    <property type="match status" value="1"/>
</dbReference>
<keyword evidence="13" id="KW-0464">Manganese</keyword>
<organism evidence="17">
    <name type="scientific">Thermofilum pendens</name>
    <dbReference type="NCBI Taxonomy" id="2269"/>
    <lineage>
        <taxon>Archaea</taxon>
        <taxon>Thermoproteota</taxon>
        <taxon>Thermoprotei</taxon>
        <taxon>Thermofilales</taxon>
        <taxon>Thermofilaceae</taxon>
        <taxon>Thermofilum</taxon>
    </lineage>
</organism>
<name>A0A7C4FE46_THEPE</name>
<dbReference type="GO" id="GO:0006298">
    <property type="term" value="P:mismatch repair"/>
    <property type="evidence" value="ECO:0007669"/>
    <property type="project" value="TreeGrafter"/>
</dbReference>
<dbReference type="GO" id="GO:0043137">
    <property type="term" value="P:DNA replication, removal of RNA primer"/>
    <property type="evidence" value="ECO:0007669"/>
    <property type="project" value="TreeGrafter"/>
</dbReference>
<evidence type="ECO:0000256" key="15">
    <source>
        <dbReference type="RuleBase" id="RU003515"/>
    </source>
</evidence>
<feature type="binding site" evidence="13 14">
    <location>
        <position position="109"/>
    </location>
    <ligand>
        <name>a divalent metal cation</name>
        <dbReference type="ChEBI" id="CHEBI:60240"/>
    </ligand>
</feature>
<dbReference type="InterPro" id="IPR001352">
    <property type="entry name" value="RNase_HII/HIII"/>
</dbReference>
<evidence type="ECO:0000313" key="17">
    <source>
        <dbReference type="EMBL" id="HGI43131.1"/>
    </source>
</evidence>
<evidence type="ECO:0000256" key="1">
    <source>
        <dbReference type="ARBA" id="ARBA00000077"/>
    </source>
</evidence>
<comment type="caution">
    <text evidence="17">The sequence shown here is derived from an EMBL/GenBank/DDBJ whole genome shotgun (WGS) entry which is preliminary data.</text>
</comment>
<dbReference type="InterPro" id="IPR036397">
    <property type="entry name" value="RNaseH_sf"/>
</dbReference>
<evidence type="ECO:0000256" key="2">
    <source>
        <dbReference type="ARBA" id="ARBA00001946"/>
    </source>
</evidence>
<feature type="binding site" evidence="13 14">
    <location>
        <position position="8"/>
    </location>
    <ligand>
        <name>a divalent metal cation</name>
        <dbReference type="ChEBI" id="CHEBI:60240"/>
    </ligand>
</feature>
<comment type="subcellular location">
    <subcellularLocation>
        <location evidence="4 13">Cytoplasm</location>
    </subcellularLocation>
</comment>
<dbReference type="Gene3D" id="1.10.10.460">
    <property type="entry name" value="Ribonuclease hii. Domain 2"/>
    <property type="match status" value="1"/>
</dbReference>
<dbReference type="InterPro" id="IPR023160">
    <property type="entry name" value="RNase_HII_hlx-loop-hlx_cap_dom"/>
</dbReference>
<keyword evidence="11 13" id="KW-0255">Endonuclease</keyword>
<feature type="domain" description="RNase H type-2" evidence="16">
    <location>
        <begin position="1"/>
        <end position="214"/>
    </location>
</feature>
<dbReference type="PANTHER" id="PTHR10954">
    <property type="entry name" value="RIBONUCLEASE H2 SUBUNIT A"/>
    <property type="match status" value="1"/>
</dbReference>
<dbReference type="InterPro" id="IPR004649">
    <property type="entry name" value="RNase_H2_suA"/>
</dbReference>
<gene>
    <name evidence="13" type="primary">rnhB</name>
    <name evidence="17" type="ORF">ENV17_01925</name>
</gene>
<evidence type="ECO:0000256" key="10">
    <source>
        <dbReference type="ARBA" id="ARBA00022723"/>
    </source>
</evidence>
<proteinExistence type="inferred from homology"/>
<comment type="cofactor">
    <cofactor evidence="2">
        <name>Mg(2+)</name>
        <dbReference type="ChEBI" id="CHEBI:18420"/>
    </cofactor>
</comment>
<comment type="similarity">
    <text evidence="5 13 15">Belongs to the RNase HII family.</text>
</comment>
<evidence type="ECO:0000256" key="7">
    <source>
        <dbReference type="ARBA" id="ARBA00019179"/>
    </source>
</evidence>
<evidence type="ECO:0000256" key="5">
    <source>
        <dbReference type="ARBA" id="ARBA00007383"/>
    </source>
</evidence>
<keyword evidence="10 13" id="KW-0479">Metal-binding</keyword>
<dbReference type="NCBIfam" id="TIGR00729">
    <property type="entry name" value="ribonuclease HII"/>
    <property type="match status" value="1"/>
</dbReference>
<comment type="function">
    <text evidence="3 13 15">Endonuclease that specifically degrades the RNA of RNA-DNA hybrids.</text>
</comment>
<dbReference type="InterPro" id="IPR024567">
    <property type="entry name" value="RNase_HII/HIII_dom"/>
</dbReference>
<comment type="cofactor">
    <cofactor evidence="13 14">
        <name>Mn(2+)</name>
        <dbReference type="ChEBI" id="CHEBI:29035"/>
    </cofactor>
    <cofactor evidence="13 14">
        <name>Mg(2+)</name>
        <dbReference type="ChEBI" id="CHEBI:18420"/>
    </cofactor>
    <text evidence="13 14">Manganese or magnesium. Binds 1 divalent metal ion per monomer in the absence of substrate. May bind a second metal ion after substrate binding.</text>
</comment>
<dbReference type="EC" id="3.1.26.4" evidence="6 13"/>
<keyword evidence="8 13" id="KW-0963">Cytoplasm</keyword>
<evidence type="ECO:0000256" key="4">
    <source>
        <dbReference type="ARBA" id="ARBA00004496"/>
    </source>
</evidence>
<comment type="catalytic activity">
    <reaction evidence="1 13 14 15">
        <text>Endonucleolytic cleavage to 5'-phosphomonoester.</text>
        <dbReference type="EC" id="3.1.26.4"/>
    </reaction>
</comment>
<evidence type="ECO:0000259" key="16">
    <source>
        <dbReference type="PROSITE" id="PS51975"/>
    </source>
</evidence>
<keyword evidence="12 13" id="KW-0378">Hydrolase</keyword>
<dbReference type="PANTHER" id="PTHR10954:SF23">
    <property type="entry name" value="RIBONUCLEASE"/>
    <property type="match status" value="1"/>
</dbReference>
<dbReference type="FunFam" id="1.10.10.460:FF:000001">
    <property type="entry name" value="Ribonuclease"/>
    <property type="match status" value="1"/>
</dbReference>
<evidence type="ECO:0000256" key="3">
    <source>
        <dbReference type="ARBA" id="ARBA00004065"/>
    </source>
</evidence>
<dbReference type="GO" id="GO:0004523">
    <property type="term" value="F:RNA-DNA hybrid ribonuclease activity"/>
    <property type="evidence" value="ECO:0007669"/>
    <property type="project" value="UniProtKB-UniRule"/>
</dbReference>
<accession>A0A7C4FE46</accession>
<evidence type="ECO:0000256" key="13">
    <source>
        <dbReference type="HAMAP-Rule" id="MF_00052"/>
    </source>
</evidence>
<evidence type="ECO:0000256" key="6">
    <source>
        <dbReference type="ARBA" id="ARBA00012180"/>
    </source>
</evidence>
<dbReference type="GO" id="GO:0005737">
    <property type="term" value="C:cytoplasm"/>
    <property type="evidence" value="ECO:0007669"/>
    <property type="project" value="UniProtKB-SubCell"/>
</dbReference>
<dbReference type="GO" id="GO:0030145">
    <property type="term" value="F:manganese ion binding"/>
    <property type="evidence" value="ECO:0007669"/>
    <property type="project" value="UniProtKB-UniRule"/>
</dbReference>
<dbReference type="GO" id="GO:0003723">
    <property type="term" value="F:RNA binding"/>
    <property type="evidence" value="ECO:0007669"/>
    <property type="project" value="UniProtKB-UniRule"/>
</dbReference>
<dbReference type="HAMAP" id="MF_00052_A">
    <property type="entry name" value="RNase_HII_A"/>
    <property type="match status" value="1"/>
</dbReference>
<dbReference type="CDD" id="cd07180">
    <property type="entry name" value="RNase_HII_archaea_like"/>
    <property type="match status" value="1"/>
</dbReference>
<dbReference type="GO" id="GO:0032299">
    <property type="term" value="C:ribonuclease H2 complex"/>
    <property type="evidence" value="ECO:0007669"/>
    <property type="project" value="TreeGrafter"/>
</dbReference>
<dbReference type="SUPFAM" id="SSF53098">
    <property type="entry name" value="Ribonuclease H-like"/>
    <property type="match status" value="1"/>
</dbReference>
<evidence type="ECO:0000256" key="8">
    <source>
        <dbReference type="ARBA" id="ARBA00022490"/>
    </source>
</evidence>
<feature type="binding site" evidence="13 14">
    <location>
        <position position="7"/>
    </location>
    <ligand>
        <name>a divalent metal cation</name>
        <dbReference type="ChEBI" id="CHEBI:60240"/>
    </ligand>
</feature>